<sequence length="152" mass="16971">MFSVWLVWRSGAGLAVWLWLCYRSAIPPCTWLPRRDVPSSLPPPSRSLNPSFQTVVNLNPSSFKISNRSQGLKLPNPSQARKPCRYQARQPQAINSPSSALALPRYKPQDASNTPLEEHRKEEDCICWNAAFPPAVNLTPHPAPIDDDVTGE</sequence>
<protein>
    <submittedName>
        <fullName evidence="2">Uncharacterized protein</fullName>
    </submittedName>
</protein>
<evidence type="ECO:0000256" key="1">
    <source>
        <dbReference type="SAM" id="MobiDB-lite"/>
    </source>
</evidence>
<reference evidence="2" key="1">
    <citation type="submission" date="2023-03" db="EMBL/GenBank/DDBJ databases">
        <title>Massive genome expansion in bonnet fungi (Mycena s.s.) driven by repeated elements and novel gene families across ecological guilds.</title>
        <authorList>
            <consortium name="Lawrence Berkeley National Laboratory"/>
            <person name="Harder C.B."/>
            <person name="Miyauchi S."/>
            <person name="Viragh M."/>
            <person name="Kuo A."/>
            <person name="Thoen E."/>
            <person name="Andreopoulos B."/>
            <person name="Lu D."/>
            <person name="Skrede I."/>
            <person name="Drula E."/>
            <person name="Henrissat B."/>
            <person name="Morin E."/>
            <person name="Kohler A."/>
            <person name="Barry K."/>
            <person name="LaButti K."/>
            <person name="Morin E."/>
            <person name="Salamov A."/>
            <person name="Lipzen A."/>
            <person name="Mereny Z."/>
            <person name="Hegedus B."/>
            <person name="Baldrian P."/>
            <person name="Stursova M."/>
            <person name="Weitz H."/>
            <person name="Taylor A."/>
            <person name="Grigoriev I.V."/>
            <person name="Nagy L.G."/>
            <person name="Martin F."/>
            <person name="Kauserud H."/>
        </authorList>
    </citation>
    <scope>NUCLEOTIDE SEQUENCE</scope>
    <source>
        <strain evidence="2">CBHHK002</strain>
    </source>
</reference>
<evidence type="ECO:0000313" key="2">
    <source>
        <dbReference type="EMBL" id="KAJ7323307.1"/>
    </source>
</evidence>
<proteinExistence type="predicted"/>
<evidence type="ECO:0000313" key="3">
    <source>
        <dbReference type="Proteomes" id="UP001218218"/>
    </source>
</evidence>
<dbReference type="Proteomes" id="UP001218218">
    <property type="component" value="Unassembled WGS sequence"/>
</dbReference>
<feature type="region of interest" description="Disordered" evidence="1">
    <location>
        <begin position="66"/>
        <end position="118"/>
    </location>
</feature>
<dbReference type="EMBL" id="JARIHO010000047">
    <property type="protein sequence ID" value="KAJ7323307.1"/>
    <property type="molecule type" value="Genomic_DNA"/>
</dbReference>
<keyword evidence="3" id="KW-1185">Reference proteome</keyword>
<feature type="compositionally biased region" description="Polar residues" evidence="1">
    <location>
        <begin position="89"/>
        <end position="99"/>
    </location>
</feature>
<gene>
    <name evidence="2" type="ORF">DFH08DRAFT_817877</name>
</gene>
<organism evidence="2 3">
    <name type="scientific">Mycena albidolilacea</name>
    <dbReference type="NCBI Taxonomy" id="1033008"/>
    <lineage>
        <taxon>Eukaryota</taxon>
        <taxon>Fungi</taxon>
        <taxon>Dikarya</taxon>
        <taxon>Basidiomycota</taxon>
        <taxon>Agaricomycotina</taxon>
        <taxon>Agaricomycetes</taxon>
        <taxon>Agaricomycetidae</taxon>
        <taxon>Agaricales</taxon>
        <taxon>Marasmiineae</taxon>
        <taxon>Mycenaceae</taxon>
        <taxon>Mycena</taxon>
    </lineage>
</organism>
<accession>A0AAD6ZI17</accession>
<name>A0AAD6ZI17_9AGAR</name>
<comment type="caution">
    <text evidence="2">The sequence shown here is derived from an EMBL/GenBank/DDBJ whole genome shotgun (WGS) entry which is preliminary data.</text>
</comment>
<dbReference type="AlphaFoldDB" id="A0AAD6ZI17"/>